<keyword evidence="3 4" id="KW-0067">ATP-binding</keyword>
<dbReference type="GO" id="GO:0003677">
    <property type="term" value="F:DNA binding"/>
    <property type="evidence" value="ECO:0007669"/>
    <property type="project" value="InterPro"/>
</dbReference>
<feature type="domain" description="FtsK" evidence="6">
    <location>
        <begin position="1063"/>
        <end position="1180"/>
    </location>
</feature>
<evidence type="ECO:0000256" key="1">
    <source>
        <dbReference type="ARBA" id="ARBA00022737"/>
    </source>
</evidence>
<dbReference type="PROSITE" id="PS50006">
    <property type="entry name" value="FHA_DOMAIN"/>
    <property type="match status" value="1"/>
</dbReference>
<dbReference type="InterPro" id="IPR023839">
    <property type="entry name" value="Firmicutes_EssC_C"/>
</dbReference>
<dbReference type="InterPro" id="IPR000253">
    <property type="entry name" value="FHA_dom"/>
</dbReference>
<organism evidence="7 8">
    <name type="scientific">Candidatus Ornithocaccomicrobium faecavium</name>
    <dbReference type="NCBI Taxonomy" id="2840890"/>
    <lineage>
        <taxon>Bacteria</taxon>
        <taxon>Bacillati</taxon>
        <taxon>Bacillota</taxon>
        <taxon>Clostridia</taxon>
        <taxon>Candidatus Ornithocaccomicrobium</taxon>
    </lineage>
</organism>
<proteinExistence type="predicted"/>
<dbReference type="Gene3D" id="3.40.50.300">
    <property type="entry name" value="P-loop containing nucleotide triphosphate hydrolases"/>
    <property type="match status" value="3"/>
</dbReference>
<dbReference type="EMBL" id="DVOT01000177">
    <property type="protein sequence ID" value="HIV28287.1"/>
    <property type="molecule type" value="Genomic_DNA"/>
</dbReference>
<dbReference type="InterPro" id="IPR003593">
    <property type="entry name" value="AAA+_ATPase"/>
</dbReference>
<evidence type="ECO:0000256" key="2">
    <source>
        <dbReference type="ARBA" id="ARBA00022741"/>
    </source>
</evidence>
<evidence type="ECO:0000256" key="3">
    <source>
        <dbReference type="ARBA" id="ARBA00022840"/>
    </source>
</evidence>
<dbReference type="GO" id="GO:0016020">
    <property type="term" value="C:membrane"/>
    <property type="evidence" value="ECO:0007669"/>
    <property type="project" value="UniProtKB-SubCell"/>
</dbReference>
<dbReference type="PANTHER" id="PTHR22683">
    <property type="entry name" value="SPORULATION PROTEIN RELATED"/>
    <property type="match status" value="1"/>
</dbReference>
<sequence length="1180" mass="132864">MYFAWLTFVDAFKDVYFPDQENWISTIMLGQNETGWESDAYIVARALEGRLYLAPKPPLCWMNGTHKEHEVKGDALFTMRNSVNGRSFKIIIKHCQREWLAFEKYRMPRRVVIGRGERAEIRDDSPLMSAEHGILAVAQDGSARYQDQSNNGTYLNGRKLQHSATRLNVGDVLAFPTGLKVVYLGELIAVNRTSGVRSKCNLESWRSDAQDRAPQEEEGELPSLYQEYQRSPRMLVKCEAEDVEIEAPIPKQNQQPVPLFLQIGPSMTMVLPMLMGSLVASGGSNLLSSGVVMISTSSFLAVMWGLVNRKYRKKQEQSIEKARLERYQQYIQEMEGELYQMNQKERHRLEETFPNAAQCALMPETNSRFLWNRMPTHPDFLCVRVGMGDVNMPCEIIVPKQKLSIIDDALRQEPDRLKAAYSVISNAPVTLSLRSETVIGILGGVRATMFAQGLLMQIAALHSYHDVHIAVLTEEGSASQWQWARWLPHVFTNEDRELRMVAYTPDDVHDVVAHLDEVLTIRKSNAAEAAAGDAGAGDGGEDSLPLPHYIIFCTNYHIIEDEPIIRQLLNNRAGITMVMLGTAMTHLPKECHLVLNMQGSEGYLHSSEGDTRKVDFEYPDRGLIHSFSRRMAPLRVRDVAQNAAIPTLVSFLDIYGARRVEELEVWRMWRENHTYEGLKSIIGYRAGSQPFVLDISDKYHGPHGLIAGTTGSGKSVMLETYILSLALNYSPRQVQFILIDYKGGGMADAFRELPHVAGIVDNLQGARVIDRALASLNGEIHRREKIFKAVGINNINDYTRKFGEEEGMELPHLIIIVDEFAELKSEQPEFMSELVSASRVGRSLGIHLILATQKPSNSVSDEIWANSRFHLCLRVQTRQDSMEMLKRPDAAYIKGMGRCFIQIGNDELFEQVQTSYSGLDYRPDEPRPEELPQLLNPTGHVVRAPKKREEEKEEIRKVRDEIAGLYKEQSAASATASAVGGPPKPAGKLTQMSAVLARISQVASEHGMLRSRRMWLPEMNERIYLRDLSFFRCAVRDSSGYPNPAGEIRLPMGLADDVAHQRYLPFVVNLTQMRNLMVVGLAGSGKTTLVQSMVYSLCSIYDPAHLNLYILSLTSQTLGTLAAFPHVGDIVFDGEEMELRRFVNMLYAELARRGELFAAASTDSFLEYNRARIKTGQAPE</sequence>
<evidence type="ECO:0000313" key="7">
    <source>
        <dbReference type="EMBL" id="HIV28287.1"/>
    </source>
</evidence>
<comment type="caution">
    <text evidence="7">The sequence shown here is derived from an EMBL/GenBank/DDBJ whole genome shotgun (WGS) entry which is preliminary data.</text>
</comment>
<dbReference type="GO" id="GO:0005524">
    <property type="term" value="F:ATP binding"/>
    <property type="evidence" value="ECO:0007669"/>
    <property type="project" value="UniProtKB-UniRule"/>
</dbReference>
<dbReference type="NCBIfam" id="TIGR03928">
    <property type="entry name" value="T7_EssCb_Firm"/>
    <property type="match status" value="1"/>
</dbReference>
<dbReference type="AlphaFoldDB" id="A0A9D1TDX1"/>
<feature type="binding site" evidence="4">
    <location>
        <begin position="708"/>
        <end position="715"/>
    </location>
    <ligand>
        <name>ATP</name>
        <dbReference type="ChEBI" id="CHEBI:30616"/>
    </ligand>
</feature>
<feature type="domain" description="FtsK" evidence="6">
    <location>
        <begin position="688"/>
        <end position="882"/>
    </location>
</feature>
<dbReference type="Pfam" id="PF00498">
    <property type="entry name" value="FHA"/>
    <property type="match status" value="1"/>
</dbReference>
<gene>
    <name evidence="7" type="primary">essC</name>
    <name evidence="7" type="ORF">IAA64_09960</name>
</gene>
<feature type="binding site" evidence="4">
    <location>
        <begin position="1080"/>
        <end position="1087"/>
    </location>
    <ligand>
        <name>ATP</name>
        <dbReference type="ChEBI" id="CHEBI:30616"/>
    </ligand>
</feature>
<evidence type="ECO:0000259" key="6">
    <source>
        <dbReference type="PROSITE" id="PS50901"/>
    </source>
</evidence>
<dbReference type="PROSITE" id="PS50901">
    <property type="entry name" value="FTSK"/>
    <property type="match status" value="2"/>
</dbReference>
<dbReference type="PANTHER" id="PTHR22683:SF1">
    <property type="entry name" value="TYPE VII SECRETION SYSTEM PROTEIN ESSC"/>
    <property type="match status" value="1"/>
</dbReference>
<dbReference type="SUPFAM" id="SSF52540">
    <property type="entry name" value="P-loop containing nucleoside triphosphate hydrolases"/>
    <property type="match status" value="2"/>
</dbReference>
<evidence type="ECO:0000256" key="4">
    <source>
        <dbReference type="PROSITE-ProRule" id="PRU00289"/>
    </source>
</evidence>
<protein>
    <submittedName>
        <fullName evidence="7">Type VII secretion protein EssC</fullName>
    </submittedName>
</protein>
<dbReference type="InterPro" id="IPR027417">
    <property type="entry name" value="P-loop_NTPase"/>
</dbReference>
<dbReference type="InterPro" id="IPR050206">
    <property type="entry name" value="FtsK/SpoIIIE/SftA"/>
</dbReference>
<dbReference type="InterPro" id="IPR008984">
    <property type="entry name" value="SMAD_FHA_dom_sf"/>
</dbReference>
<evidence type="ECO:0000259" key="5">
    <source>
        <dbReference type="PROSITE" id="PS50006"/>
    </source>
</evidence>
<accession>A0A9D1TDX1</accession>
<dbReference type="SUPFAM" id="SSF49879">
    <property type="entry name" value="SMAD/FHA domain"/>
    <property type="match status" value="1"/>
</dbReference>
<name>A0A9D1TDX1_9FIRM</name>
<dbReference type="Gene3D" id="2.60.200.20">
    <property type="match status" value="1"/>
</dbReference>
<reference evidence="7" key="2">
    <citation type="journal article" date="2021" name="PeerJ">
        <title>Extensive microbial diversity within the chicken gut microbiome revealed by metagenomics and culture.</title>
        <authorList>
            <person name="Gilroy R."/>
            <person name="Ravi A."/>
            <person name="Getino M."/>
            <person name="Pursley I."/>
            <person name="Horton D.L."/>
            <person name="Alikhan N.F."/>
            <person name="Baker D."/>
            <person name="Gharbi K."/>
            <person name="Hall N."/>
            <person name="Watson M."/>
            <person name="Adriaenssens E.M."/>
            <person name="Foster-Nyarko E."/>
            <person name="Jarju S."/>
            <person name="Secka A."/>
            <person name="Antonio M."/>
            <person name="Oren A."/>
            <person name="Chaudhuri R.R."/>
            <person name="La Ragione R."/>
            <person name="Hildebrand F."/>
            <person name="Pallen M.J."/>
        </authorList>
    </citation>
    <scope>NUCLEOTIDE SEQUENCE</scope>
    <source>
        <strain evidence="7">CHK183-6373</strain>
    </source>
</reference>
<keyword evidence="1" id="KW-0677">Repeat</keyword>
<dbReference type="Pfam" id="PF01580">
    <property type="entry name" value="FtsK_SpoIIIE"/>
    <property type="match status" value="2"/>
</dbReference>
<dbReference type="SMART" id="SM00382">
    <property type="entry name" value="AAA"/>
    <property type="match status" value="1"/>
</dbReference>
<keyword evidence="2 4" id="KW-0547">Nucleotide-binding</keyword>
<dbReference type="Proteomes" id="UP000886884">
    <property type="component" value="Unassembled WGS sequence"/>
</dbReference>
<dbReference type="InterPro" id="IPR002543">
    <property type="entry name" value="FtsK_dom"/>
</dbReference>
<reference evidence="7" key="1">
    <citation type="submission" date="2020-10" db="EMBL/GenBank/DDBJ databases">
        <authorList>
            <person name="Gilroy R."/>
        </authorList>
    </citation>
    <scope>NUCLEOTIDE SEQUENCE</scope>
    <source>
        <strain evidence="7">CHK183-6373</strain>
    </source>
</reference>
<feature type="domain" description="FHA" evidence="5">
    <location>
        <begin position="111"/>
        <end position="160"/>
    </location>
</feature>
<dbReference type="CDD" id="cd00060">
    <property type="entry name" value="FHA"/>
    <property type="match status" value="1"/>
</dbReference>
<dbReference type="SMART" id="SM00240">
    <property type="entry name" value="FHA"/>
    <property type="match status" value="1"/>
</dbReference>
<feature type="non-terminal residue" evidence="7">
    <location>
        <position position="1180"/>
    </location>
</feature>
<dbReference type="CDD" id="cd01127">
    <property type="entry name" value="TrwB_TraG_TraD_VirD4"/>
    <property type="match status" value="1"/>
</dbReference>
<evidence type="ECO:0000313" key="8">
    <source>
        <dbReference type="Proteomes" id="UP000886884"/>
    </source>
</evidence>